<accession>A0A9D4FDS2</accession>
<dbReference type="EMBL" id="JAIWYP010000007">
    <property type="protein sequence ID" value="KAH3795553.1"/>
    <property type="molecule type" value="Genomic_DNA"/>
</dbReference>
<keyword evidence="2" id="KW-1185">Reference proteome</keyword>
<proteinExistence type="predicted"/>
<protein>
    <submittedName>
        <fullName evidence="1">Uncharacterized protein</fullName>
    </submittedName>
</protein>
<sequence>MLNRAVLQGQCQPCGIDISRLCKPAMEPPQTHSVMLDFQSFGFHPSPSPPLTIGIARGVARNWHMPGCLKG</sequence>
<organism evidence="1 2">
    <name type="scientific">Dreissena polymorpha</name>
    <name type="common">Zebra mussel</name>
    <name type="synonym">Mytilus polymorpha</name>
    <dbReference type="NCBI Taxonomy" id="45954"/>
    <lineage>
        <taxon>Eukaryota</taxon>
        <taxon>Metazoa</taxon>
        <taxon>Spiralia</taxon>
        <taxon>Lophotrochozoa</taxon>
        <taxon>Mollusca</taxon>
        <taxon>Bivalvia</taxon>
        <taxon>Autobranchia</taxon>
        <taxon>Heteroconchia</taxon>
        <taxon>Euheterodonta</taxon>
        <taxon>Imparidentia</taxon>
        <taxon>Neoheterodontei</taxon>
        <taxon>Myida</taxon>
        <taxon>Dreissenoidea</taxon>
        <taxon>Dreissenidae</taxon>
        <taxon>Dreissena</taxon>
    </lineage>
</organism>
<gene>
    <name evidence="1" type="ORF">DPMN_149107</name>
</gene>
<evidence type="ECO:0000313" key="1">
    <source>
        <dbReference type="EMBL" id="KAH3795553.1"/>
    </source>
</evidence>
<evidence type="ECO:0000313" key="2">
    <source>
        <dbReference type="Proteomes" id="UP000828390"/>
    </source>
</evidence>
<reference evidence="1" key="2">
    <citation type="submission" date="2020-11" db="EMBL/GenBank/DDBJ databases">
        <authorList>
            <person name="McCartney M.A."/>
            <person name="Auch B."/>
            <person name="Kono T."/>
            <person name="Mallez S."/>
            <person name="Becker A."/>
            <person name="Gohl D.M."/>
            <person name="Silverstein K.A.T."/>
            <person name="Koren S."/>
            <person name="Bechman K.B."/>
            <person name="Herman A."/>
            <person name="Abrahante J.E."/>
            <person name="Garbe J."/>
        </authorList>
    </citation>
    <scope>NUCLEOTIDE SEQUENCE</scope>
    <source>
        <strain evidence="1">Duluth1</strain>
        <tissue evidence="1">Whole animal</tissue>
    </source>
</reference>
<name>A0A9D4FDS2_DREPO</name>
<dbReference type="AlphaFoldDB" id="A0A9D4FDS2"/>
<reference evidence="1" key="1">
    <citation type="journal article" date="2019" name="bioRxiv">
        <title>The Genome of the Zebra Mussel, Dreissena polymorpha: A Resource for Invasive Species Research.</title>
        <authorList>
            <person name="McCartney M.A."/>
            <person name="Auch B."/>
            <person name="Kono T."/>
            <person name="Mallez S."/>
            <person name="Zhang Y."/>
            <person name="Obille A."/>
            <person name="Becker A."/>
            <person name="Abrahante J.E."/>
            <person name="Garbe J."/>
            <person name="Badalamenti J.P."/>
            <person name="Herman A."/>
            <person name="Mangelson H."/>
            <person name="Liachko I."/>
            <person name="Sullivan S."/>
            <person name="Sone E.D."/>
            <person name="Koren S."/>
            <person name="Silverstein K.A.T."/>
            <person name="Beckman K.B."/>
            <person name="Gohl D.M."/>
        </authorList>
    </citation>
    <scope>NUCLEOTIDE SEQUENCE</scope>
    <source>
        <strain evidence="1">Duluth1</strain>
        <tissue evidence="1">Whole animal</tissue>
    </source>
</reference>
<dbReference type="Proteomes" id="UP000828390">
    <property type="component" value="Unassembled WGS sequence"/>
</dbReference>
<comment type="caution">
    <text evidence="1">The sequence shown here is derived from an EMBL/GenBank/DDBJ whole genome shotgun (WGS) entry which is preliminary data.</text>
</comment>